<dbReference type="InterPro" id="IPR015424">
    <property type="entry name" value="PyrdxlP-dep_Trfase"/>
</dbReference>
<dbReference type="EMBL" id="BARS01018488">
    <property type="protein sequence ID" value="GAF95035.1"/>
    <property type="molecule type" value="Genomic_DNA"/>
</dbReference>
<evidence type="ECO:0000313" key="1">
    <source>
        <dbReference type="EMBL" id="GAF95035.1"/>
    </source>
</evidence>
<dbReference type="GO" id="GO:0030170">
    <property type="term" value="F:pyridoxal phosphate binding"/>
    <property type="evidence" value="ECO:0007669"/>
    <property type="project" value="TreeGrafter"/>
</dbReference>
<protein>
    <recommendedName>
        <fullName evidence="2">DegT/DnrJ/EryC1/StrS aminotransferase family protein</fullName>
    </recommendedName>
</protein>
<comment type="caution">
    <text evidence="1">The sequence shown here is derived from an EMBL/GenBank/DDBJ whole genome shotgun (WGS) entry which is preliminary data.</text>
</comment>
<gene>
    <name evidence="1" type="ORF">S01H1_30075</name>
</gene>
<dbReference type="PANTHER" id="PTHR30244:SF34">
    <property type="entry name" value="DTDP-4-AMINO-4,6-DIDEOXYGALACTOSE TRANSAMINASE"/>
    <property type="match status" value="1"/>
</dbReference>
<organism evidence="1">
    <name type="scientific">marine sediment metagenome</name>
    <dbReference type="NCBI Taxonomy" id="412755"/>
    <lineage>
        <taxon>unclassified sequences</taxon>
        <taxon>metagenomes</taxon>
        <taxon>ecological metagenomes</taxon>
    </lineage>
</organism>
<dbReference type="GO" id="GO:0000271">
    <property type="term" value="P:polysaccharide biosynthetic process"/>
    <property type="evidence" value="ECO:0007669"/>
    <property type="project" value="TreeGrafter"/>
</dbReference>
<dbReference type="InterPro" id="IPR015421">
    <property type="entry name" value="PyrdxlP-dep_Trfase_major"/>
</dbReference>
<dbReference type="GO" id="GO:0008483">
    <property type="term" value="F:transaminase activity"/>
    <property type="evidence" value="ECO:0007669"/>
    <property type="project" value="TreeGrafter"/>
</dbReference>
<accession>X0V328</accession>
<reference evidence="1" key="1">
    <citation type="journal article" date="2014" name="Front. Microbiol.">
        <title>High frequency of phylogenetically diverse reductive dehalogenase-homologous genes in deep subseafloor sedimentary metagenomes.</title>
        <authorList>
            <person name="Kawai M."/>
            <person name="Futagami T."/>
            <person name="Toyoda A."/>
            <person name="Takaki Y."/>
            <person name="Nishi S."/>
            <person name="Hori S."/>
            <person name="Arai W."/>
            <person name="Tsubouchi T."/>
            <person name="Morono Y."/>
            <person name="Uchiyama I."/>
            <person name="Ito T."/>
            <person name="Fujiyama A."/>
            <person name="Inagaki F."/>
            <person name="Takami H."/>
        </authorList>
    </citation>
    <scope>NUCLEOTIDE SEQUENCE</scope>
    <source>
        <strain evidence="1">Expedition CK06-06</strain>
    </source>
</reference>
<evidence type="ECO:0008006" key="2">
    <source>
        <dbReference type="Google" id="ProtNLM"/>
    </source>
</evidence>
<name>X0V328_9ZZZZ</name>
<dbReference type="InterPro" id="IPR000653">
    <property type="entry name" value="DegT/StrS_aminotransferase"/>
</dbReference>
<dbReference type="AlphaFoldDB" id="X0V328"/>
<dbReference type="Pfam" id="PF01041">
    <property type="entry name" value="DegT_DnrJ_EryC1"/>
    <property type="match status" value="1"/>
</dbReference>
<dbReference type="Gene3D" id="3.40.640.10">
    <property type="entry name" value="Type I PLP-dependent aspartate aminotransferase-like (Major domain)"/>
    <property type="match status" value="1"/>
</dbReference>
<proteinExistence type="predicted"/>
<sequence length="174" mass="19568">MNLLAINGGNKVRTKHFPAQHTFGEQEKKAVCKVLDSGILSGYRGNWSPAFWGGTNVQQLERKFTEKFNVAYAIACNSCTSALHIACRALNLSMEDRVLVTPWSMSCSASAPLICNAVPIFTDIEKDRFCLDFESIKEQRTPKTKVAIIVDLFGQPFDKRINSYLEEFNIKIIE</sequence>
<dbReference type="SUPFAM" id="SSF53383">
    <property type="entry name" value="PLP-dependent transferases"/>
    <property type="match status" value="1"/>
</dbReference>
<feature type="non-terminal residue" evidence="1">
    <location>
        <position position="174"/>
    </location>
</feature>
<dbReference type="PANTHER" id="PTHR30244">
    <property type="entry name" value="TRANSAMINASE"/>
    <property type="match status" value="1"/>
</dbReference>